<organism evidence="3">
    <name type="scientific">Cladocopium goreaui</name>
    <dbReference type="NCBI Taxonomy" id="2562237"/>
    <lineage>
        <taxon>Eukaryota</taxon>
        <taxon>Sar</taxon>
        <taxon>Alveolata</taxon>
        <taxon>Dinophyceae</taxon>
        <taxon>Suessiales</taxon>
        <taxon>Symbiodiniaceae</taxon>
        <taxon>Cladocopium</taxon>
    </lineage>
</organism>
<dbReference type="EMBL" id="CAMXCT020006002">
    <property type="protein sequence ID" value="CAL1167132.1"/>
    <property type="molecule type" value="Genomic_DNA"/>
</dbReference>
<dbReference type="PANTHER" id="PTHR47936:SF1">
    <property type="entry name" value="PENTATRICOPEPTIDE REPEAT-CONTAINING PROTEIN GUN1, CHLOROPLASTIC"/>
    <property type="match status" value="1"/>
</dbReference>
<dbReference type="PANTHER" id="PTHR47936">
    <property type="entry name" value="PPR_LONG DOMAIN-CONTAINING PROTEIN"/>
    <property type="match status" value="1"/>
</dbReference>
<proteinExistence type="predicted"/>
<dbReference type="Gene3D" id="1.25.40.10">
    <property type="entry name" value="Tetratricopeptide repeat domain"/>
    <property type="match status" value="2"/>
</dbReference>
<accession>A0A9P1DQQ1</accession>
<evidence type="ECO:0000256" key="1">
    <source>
        <dbReference type="ARBA" id="ARBA00022737"/>
    </source>
</evidence>
<dbReference type="GO" id="GO:0031930">
    <property type="term" value="P:mitochondria-nucleus signaling pathway"/>
    <property type="evidence" value="ECO:0007669"/>
    <property type="project" value="TreeGrafter"/>
</dbReference>
<evidence type="ECO:0000313" key="6">
    <source>
        <dbReference type="Proteomes" id="UP001152797"/>
    </source>
</evidence>
<feature type="compositionally biased region" description="Basic and acidic residues" evidence="2">
    <location>
        <begin position="36"/>
        <end position="56"/>
    </location>
</feature>
<dbReference type="GO" id="GO:0009507">
    <property type="term" value="C:chloroplast"/>
    <property type="evidence" value="ECO:0007669"/>
    <property type="project" value="TreeGrafter"/>
</dbReference>
<evidence type="ECO:0000313" key="5">
    <source>
        <dbReference type="EMBL" id="CAL4801069.1"/>
    </source>
</evidence>
<protein>
    <submittedName>
        <fullName evidence="5">Pentacotripeptide-repeat region of PRORP domain-containing protein</fullName>
    </submittedName>
</protein>
<dbReference type="EMBL" id="CAMXCT010006002">
    <property type="protein sequence ID" value="CAI4013757.1"/>
    <property type="molecule type" value="Genomic_DNA"/>
</dbReference>
<evidence type="ECO:0000313" key="4">
    <source>
        <dbReference type="EMBL" id="CAL1167132.1"/>
    </source>
</evidence>
<dbReference type="AlphaFoldDB" id="A0A9P1DQQ1"/>
<dbReference type="EMBL" id="CAMXCT030006002">
    <property type="protein sequence ID" value="CAL4801069.1"/>
    <property type="molecule type" value="Genomic_DNA"/>
</dbReference>
<keyword evidence="6" id="KW-1185">Reference proteome</keyword>
<gene>
    <name evidence="3" type="ORF">C1SCF055_LOCUS38706</name>
</gene>
<evidence type="ECO:0000313" key="3">
    <source>
        <dbReference type="EMBL" id="CAI4013757.1"/>
    </source>
</evidence>
<dbReference type="OrthoDB" id="10456839at2759"/>
<dbReference type="InterPro" id="IPR011990">
    <property type="entry name" value="TPR-like_helical_dom_sf"/>
</dbReference>
<reference evidence="4" key="2">
    <citation type="submission" date="2024-04" db="EMBL/GenBank/DDBJ databases">
        <authorList>
            <person name="Chen Y."/>
            <person name="Shah S."/>
            <person name="Dougan E. K."/>
            <person name="Thang M."/>
            <person name="Chan C."/>
        </authorList>
    </citation>
    <scope>NUCLEOTIDE SEQUENCE [LARGE SCALE GENOMIC DNA]</scope>
</reference>
<dbReference type="Proteomes" id="UP001152797">
    <property type="component" value="Unassembled WGS sequence"/>
</dbReference>
<comment type="caution">
    <text evidence="3">The sequence shown here is derived from an EMBL/GenBank/DDBJ whole genome shotgun (WGS) entry which is preliminary data.</text>
</comment>
<reference evidence="3" key="1">
    <citation type="submission" date="2022-10" db="EMBL/GenBank/DDBJ databases">
        <authorList>
            <person name="Chen Y."/>
            <person name="Dougan E. K."/>
            <person name="Chan C."/>
            <person name="Rhodes N."/>
            <person name="Thang M."/>
        </authorList>
    </citation>
    <scope>NUCLEOTIDE SEQUENCE</scope>
</reference>
<evidence type="ECO:0000256" key="2">
    <source>
        <dbReference type="SAM" id="MobiDB-lite"/>
    </source>
</evidence>
<feature type="region of interest" description="Disordered" evidence="2">
    <location>
        <begin position="1"/>
        <end position="61"/>
    </location>
</feature>
<feature type="compositionally biased region" description="Basic and acidic residues" evidence="2">
    <location>
        <begin position="1"/>
        <end position="10"/>
    </location>
</feature>
<name>A0A9P1DQQ1_9DINO</name>
<keyword evidence="1" id="KW-0677">Repeat</keyword>
<sequence length="455" mass="49651">MADDTNDKGLDTPPPVLLTPAAPVLLVPDKSLPRPVSRDGKRNSSRPGSREAKEPKQPTCPKCSAVTCLAPLGEKTHAMAGAAPARLSVQVKECGRTLDWSRLCSLLERRKDFVDVDVVSLSAAMNLFAKVVQWQRAIDLLHSSSSQELRPNERSCHACLVACDKAGGGALWSRALWLFNGMPGSTLQQNTFVQCAAVTAVARDEWQWPSELLVSWRHSSIPPTLGSCNAARGAASRAWRRVLGTTQALMQQGSVQPDIISHNSMSELFAELGDWRLSVDMAQQQHDDVTVNIALKALCEASQWPSSLTHLDASGPVRRWTQLLRSAPWRGAMKAMDAMQSFQLRSNRISHGALLAAMAAGAAWQRCLRQVMAAAGLSDVAFNAALASLRRERLWIRCLSLVEDMHCLRWAADDVTRTEVLTAAGKADAWWATLAMMEARGTINTFFGGNSYENG</sequence>
<feature type="compositionally biased region" description="Low complexity" evidence="2">
    <location>
        <begin position="18"/>
        <end position="29"/>
    </location>
</feature>